<dbReference type="Proteomes" id="UP000663829">
    <property type="component" value="Unassembled WGS sequence"/>
</dbReference>
<feature type="chain" id="PRO_5044132061" evidence="2">
    <location>
        <begin position="24"/>
        <end position="146"/>
    </location>
</feature>
<proteinExistence type="predicted"/>
<name>A0A815D431_9BILA</name>
<dbReference type="Proteomes" id="UP000681722">
    <property type="component" value="Unassembled WGS sequence"/>
</dbReference>
<protein>
    <submittedName>
        <fullName evidence="3">Uncharacterized protein</fullName>
    </submittedName>
</protein>
<evidence type="ECO:0000256" key="2">
    <source>
        <dbReference type="SAM" id="SignalP"/>
    </source>
</evidence>
<dbReference type="EMBL" id="CAJNOQ010012099">
    <property type="protein sequence ID" value="CAF1291986.1"/>
    <property type="molecule type" value="Genomic_DNA"/>
</dbReference>
<accession>A0A815D431</accession>
<feature type="compositionally biased region" description="Low complexity" evidence="1">
    <location>
        <begin position="106"/>
        <end position="119"/>
    </location>
</feature>
<evidence type="ECO:0000313" key="4">
    <source>
        <dbReference type="EMBL" id="CAF4099225.1"/>
    </source>
</evidence>
<dbReference type="AlphaFoldDB" id="A0A815D431"/>
<keyword evidence="5" id="KW-1185">Reference proteome</keyword>
<reference evidence="3" key="1">
    <citation type="submission" date="2021-02" db="EMBL/GenBank/DDBJ databases">
        <authorList>
            <person name="Nowell W R."/>
        </authorList>
    </citation>
    <scope>NUCLEOTIDE SEQUENCE</scope>
</reference>
<dbReference type="EMBL" id="CAJOBC010033221">
    <property type="protein sequence ID" value="CAF4099225.1"/>
    <property type="molecule type" value="Genomic_DNA"/>
</dbReference>
<feature type="signal peptide" evidence="2">
    <location>
        <begin position="1"/>
        <end position="23"/>
    </location>
</feature>
<organism evidence="3 5">
    <name type="scientific">Didymodactylos carnosus</name>
    <dbReference type="NCBI Taxonomy" id="1234261"/>
    <lineage>
        <taxon>Eukaryota</taxon>
        <taxon>Metazoa</taxon>
        <taxon>Spiralia</taxon>
        <taxon>Gnathifera</taxon>
        <taxon>Rotifera</taxon>
        <taxon>Eurotatoria</taxon>
        <taxon>Bdelloidea</taxon>
        <taxon>Philodinida</taxon>
        <taxon>Philodinidae</taxon>
        <taxon>Didymodactylos</taxon>
    </lineage>
</organism>
<comment type="caution">
    <text evidence="3">The sequence shown here is derived from an EMBL/GenBank/DDBJ whole genome shotgun (WGS) entry which is preliminary data.</text>
</comment>
<keyword evidence="2" id="KW-0732">Signal</keyword>
<evidence type="ECO:0000313" key="5">
    <source>
        <dbReference type="Proteomes" id="UP000663829"/>
    </source>
</evidence>
<sequence>MEMNVAIIFLILCIQHCIPQAYTACLNSGKALCLCCKSNQPATKCKRLDFPQPMIVGAPRYCCIPARSADLHNVTCTHLLTNQSFKIHYACAYPPTECPEKAELDQQPQRQRQPSRQQPLDNKQQEQRPQDSDGGDTVFVTLSIRF</sequence>
<evidence type="ECO:0000256" key="1">
    <source>
        <dbReference type="SAM" id="MobiDB-lite"/>
    </source>
</evidence>
<feature type="region of interest" description="Disordered" evidence="1">
    <location>
        <begin position="102"/>
        <end position="137"/>
    </location>
</feature>
<evidence type="ECO:0000313" key="3">
    <source>
        <dbReference type="EMBL" id="CAF1291986.1"/>
    </source>
</evidence>
<gene>
    <name evidence="3" type="ORF">GPM918_LOCUS28085</name>
    <name evidence="4" type="ORF">SRO942_LOCUS28542</name>
</gene>